<dbReference type="Gene3D" id="3.40.1190.20">
    <property type="match status" value="1"/>
</dbReference>
<dbReference type="PANTHER" id="PTHR43320">
    <property type="entry name" value="SUGAR KINASE"/>
    <property type="match status" value="1"/>
</dbReference>
<dbReference type="AlphaFoldDB" id="X0X0W6"/>
<evidence type="ECO:0000256" key="2">
    <source>
        <dbReference type="ARBA" id="ARBA00022679"/>
    </source>
</evidence>
<name>X0X0W6_9ZZZZ</name>
<feature type="domain" description="Carbohydrate kinase PfkB" evidence="4">
    <location>
        <begin position="9"/>
        <end position="94"/>
    </location>
</feature>
<dbReference type="SUPFAM" id="SSF53613">
    <property type="entry name" value="Ribokinase-like"/>
    <property type="match status" value="1"/>
</dbReference>
<comment type="caution">
    <text evidence="5">The sequence shown here is derived from an EMBL/GenBank/DDBJ whole genome shotgun (WGS) entry which is preliminary data.</text>
</comment>
<evidence type="ECO:0000259" key="4">
    <source>
        <dbReference type="Pfam" id="PF00294"/>
    </source>
</evidence>
<keyword evidence="2" id="KW-0808">Transferase</keyword>
<comment type="similarity">
    <text evidence="1">Belongs to the carbohydrate kinase PfkB family.</text>
</comment>
<gene>
    <name evidence="5" type="ORF">S01H1_70831</name>
</gene>
<dbReference type="PANTHER" id="PTHR43320:SF3">
    <property type="entry name" value="CARBOHYDRATE KINASE PFKB DOMAIN-CONTAINING PROTEIN"/>
    <property type="match status" value="1"/>
</dbReference>
<feature type="non-terminal residue" evidence="5">
    <location>
        <position position="95"/>
    </location>
</feature>
<sequence>MGSLEIIGLGAMNVDRLYLVERILTDGEAPIKGFTLSPGGSAANTIYGLARLGIATGFIGTVGDDDRGQMLFRDFESVGVDSSQIKVKPKAETGS</sequence>
<evidence type="ECO:0000313" key="5">
    <source>
        <dbReference type="EMBL" id="GAG36645.1"/>
    </source>
</evidence>
<organism evidence="5">
    <name type="scientific">marine sediment metagenome</name>
    <dbReference type="NCBI Taxonomy" id="412755"/>
    <lineage>
        <taxon>unclassified sequences</taxon>
        <taxon>metagenomes</taxon>
        <taxon>ecological metagenomes</taxon>
    </lineage>
</organism>
<dbReference type="Pfam" id="PF00294">
    <property type="entry name" value="PfkB"/>
    <property type="match status" value="1"/>
</dbReference>
<dbReference type="InterPro" id="IPR011611">
    <property type="entry name" value="PfkB_dom"/>
</dbReference>
<evidence type="ECO:0000256" key="3">
    <source>
        <dbReference type="ARBA" id="ARBA00022777"/>
    </source>
</evidence>
<keyword evidence="3" id="KW-0418">Kinase</keyword>
<protein>
    <recommendedName>
        <fullName evidence="4">Carbohydrate kinase PfkB domain-containing protein</fullName>
    </recommendedName>
</protein>
<evidence type="ECO:0000256" key="1">
    <source>
        <dbReference type="ARBA" id="ARBA00010688"/>
    </source>
</evidence>
<accession>X0X0W6</accession>
<dbReference type="InterPro" id="IPR029056">
    <property type="entry name" value="Ribokinase-like"/>
</dbReference>
<dbReference type="EMBL" id="BARS01047127">
    <property type="protein sequence ID" value="GAG36645.1"/>
    <property type="molecule type" value="Genomic_DNA"/>
</dbReference>
<dbReference type="GO" id="GO:0016301">
    <property type="term" value="F:kinase activity"/>
    <property type="evidence" value="ECO:0007669"/>
    <property type="project" value="UniProtKB-KW"/>
</dbReference>
<dbReference type="InterPro" id="IPR052700">
    <property type="entry name" value="Carb_kinase_PfkB-like"/>
</dbReference>
<reference evidence="5" key="1">
    <citation type="journal article" date="2014" name="Front. Microbiol.">
        <title>High frequency of phylogenetically diverse reductive dehalogenase-homologous genes in deep subseafloor sedimentary metagenomes.</title>
        <authorList>
            <person name="Kawai M."/>
            <person name="Futagami T."/>
            <person name="Toyoda A."/>
            <person name="Takaki Y."/>
            <person name="Nishi S."/>
            <person name="Hori S."/>
            <person name="Arai W."/>
            <person name="Tsubouchi T."/>
            <person name="Morono Y."/>
            <person name="Uchiyama I."/>
            <person name="Ito T."/>
            <person name="Fujiyama A."/>
            <person name="Inagaki F."/>
            <person name="Takami H."/>
        </authorList>
    </citation>
    <scope>NUCLEOTIDE SEQUENCE</scope>
    <source>
        <strain evidence="5">Expedition CK06-06</strain>
    </source>
</reference>
<proteinExistence type="inferred from homology"/>